<accession>A0AAW2G1H5</accession>
<gene>
    <name evidence="1" type="ORF">PUN28_008529</name>
</gene>
<reference evidence="1 2" key="1">
    <citation type="submission" date="2023-03" db="EMBL/GenBank/DDBJ databases">
        <title>High recombination rates correlate with genetic variation in Cardiocondyla obscurior ants.</title>
        <authorList>
            <person name="Errbii M."/>
        </authorList>
    </citation>
    <scope>NUCLEOTIDE SEQUENCE [LARGE SCALE GENOMIC DNA]</scope>
    <source>
        <strain evidence="1">Alpha-2009</strain>
        <tissue evidence="1">Whole body</tissue>
    </source>
</reference>
<dbReference type="EMBL" id="JADYXP020000007">
    <property type="protein sequence ID" value="KAL0120899.1"/>
    <property type="molecule type" value="Genomic_DNA"/>
</dbReference>
<evidence type="ECO:0000313" key="1">
    <source>
        <dbReference type="EMBL" id="KAL0120899.1"/>
    </source>
</evidence>
<protein>
    <submittedName>
        <fullName evidence="1">Uncharacterized protein</fullName>
    </submittedName>
</protein>
<evidence type="ECO:0000313" key="2">
    <source>
        <dbReference type="Proteomes" id="UP001430953"/>
    </source>
</evidence>
<dbReference type="AlphaFoldDB" id="A0AAW2G1H5"/>
<dbReference type="Proteomes" id="UP001430953">
    <property type="component" value="Unassembled WGS sequence"/>
</dbReference>
<sequence>MFREEINRKERKKKLSYLRPTGFMCRYKIMKINWRYNIKNVPYTVGISKKPLAVAKFTQSAAWRLDFVKSGESTRSARV</sequence>
<name>A0AAW2G1H5_9HYME</name>
<comment type="caution">
    <text evidence="1">The sequence shown here is derived from an EMBL/GenBank/DDBJ whole genome shotgun (WGS) entry which is preliminary data.</text>
</comment>
<keyword evidence="2" id="KW-1185">Reference proteome</keyword>
<proteinExistence type="predicted"/>
<organism evidence="1 2">
    <name type="scientific">Cardiocondyla obscurior</name>
    <dbReference type="NCBI Taxonomy" id="286306"/>
    <lineage>
        <taxon>Eukaryota</taxon>
        <taxon>Metazoa</taxon>
        <taxon>Ecdysozoa</taxon>
        <taxon>Arthropoda</taxon>
        <taxon>Hexapoda</taxon>
        <taxon>Insecta</taxon>
        <taxon>Pterygota</taxon>
        <taxon>Neoptera</taxon>
        <taxon>Endopterygota</taxon>
        <taxon>Hymenoptera</taxon>
        <taxon>Apocrita</taxon>
        <taxon>Aculeata</taxon>
        <taxon>Formicoidea</taxon>
        <taxon>Formicidae</taxon>
        <taxon>Myrmicinae</taxon>
        <taxon>Cardiocondyla</taxon>
    </lineage>
</organism>